<name>A0A0K2V8Q5_LEPSM</name>
<proteinExistence type="predicted"/>
<organism evidence="1">
    <name type="scientific">Lepeophtheirus salmonis</name>
    <name type="common">Salmon louse</name>
    <name type="synonym">Caligus salmonis</name>
    <dbReference type="NCBI Taxonomy" id="72036"/>
    <lineage>
        <taxon>Eukaryota</taxon>
        <taxon>Metazoa</taxon>
        <taxon>Ecdysozoa</taxon>
        <taxon>Arthropoda</taxon>
        <taxon>Crustacea</taxon>
        <taxon>Multicrustacea</taxon>
        <taxon>Hexanauplia</taxon>
        <taxon>Copepoda</taxon>
        <taxon>Siphonostomatoida</taxon>
        <taxon>Caligidae</taxon>
        <taxon>Lepeophtheirus</taxon>
    </lineage>
</organism>
<protein>
    <submittedName>
        <fullName evidence="1">Uncharacterized protein</fullName>
    </submittedName>
</protein>
<reference evidence="1" key="1">
    <citation type="submission" date="2014-05" db="EMBL/GenBank/DDBJ databases">
        <authorList>
            <person name="Chronopoulou M."/>
        </authorList>
    </citation>
    <scope>NUCLEOTIDE SEQUENCE</scope>
    <source>
        <tissue evidence="1">Whole organism</tissue>
    </source>
</reference>
<sequence>MLRRTLVIPEPLCAYYIDELSIVKPFHLIPSSVEIIYQSD</sequence>
<dbReference type="AlphaFoldDB" id="A0A0K2V8Q5"/>
<accession>A0A0K2V8Q5</accession>
<dbReference type="EMBL" id="HACA01029354">
    <property type="protein sequence ID" value="CDW46715.1"/>
    <property type="molecule type" value="Transcribed_RNA"/>
</dbReference>
<evidence type="ECO:0000313" key="1">
    <source>
        <dbReference type="EMBL" id="CDW46715.1"/>
    </source>
</evidence>